<sequence length="942" mass="106786">MRLTNIYGRTAGASTVDVAALDQELKELQCVVDNFSKNRVLELSGMQLMNAGVELYNAPRAALRALPQGEIDEKQGDGRVTAFPRYSLVLTRYVAAKVMELSLTCSNDKENLENSGKNLASFIDECIDVLRSFGRVGMLMLESASLDCDKCEIYLSLAKDSFFSAMQLWSRIGLFHLTKFKQGLELEDIIDDLWDFWVDRVRVHQLHAQHSTNLSEEARDILSSLHELKMLAPYKTSYASSLLDLMKSVSDDYRQVAYLELQVPFVEEVLRIGDTLENDGDGDFLKRVISFQQHVLLNLLQALCTSGDFEQAERCYHLFPNNKDPKVLLLMNKLYVDKGHFDRAHRLLQLMFQQNCFEDSIAGARVFAQGYNFSDKGLDIYRELADNYKDADFVINLDVACSLAFVEGKRHESMEELKRIGCILLEKQRGGQVIDSKHIHQIRQTFFDALQEALNSNKHEECLRWADAALAISSIQDAAMYMRISSRSCIQLGRNSEALDWAEKAFDTEPSKQSLLAVFQAKIEVRPEASYETLAHIVEQIKARDDFFISDLLALGKIANSSTQSREDIVMLILDTLCHLLLDSDIHPASLSIGVVLQKAAQLAFTKRKTQQQVESIPLDNSKDSYSQTFLTYTDALLLKSANFGLLEHKKSFGPSSVFEWFFRMSFDIAKSTENSRYFILAANIAERSDELYNEESPLRHRCQPCLLAAVSSDVKKIEILNKSQLSDLLGVINRIESIQDWDATVAAELKCYLTRVTIAVKLRLFDTDTTAIFNLCKAIQQSGPELEEIGELVMYATRFDEANNIRESYRSLAGQIFSYGLQVLIHEGSTDSSKLCYLLRRLIMLAESKLNAFEWFEQVLQLVDNLDVKPSEHEMEWFAVKAWNIGVLCQRSNNTKEALRFMTVAQSILRRSDTLVEKLGDEMSRQYQALLGVSTNSVPSA</sequence>
<dbReference type="Gene3D" id="1.25.40.10">
    <property type="entry name" value="Tetratricopeptide repeat domain"/>
    <property type="match status" value="1"/>
</dbReference>
<dbReference type="OrthoDB" id="65716at2759"/>
<dbReference type="AlphaFoldDB" id="A0A0P1ALR8"/>
<reference evidence="2" key="1">
    <citation type="submission" date="2014-09" db="EMBL/GenBank/DDBJ databases">
        <authorList>
            <person name="Sharma Rahul"/>
            <person name="Thines Marco"/>
        </authorList>
    </citation>
    <scope>NUCLEOTIDE SEQUENCE [LARGE SCALE GENOMIC DNA]</scope>
</reference>
<keyword evidence="2" id="KW-1185">Reference proteome</keyword>
<dbReference type="SUPFAM" id="SSF81901">
    <property type="entry name" value="HCP-like"/>
    <property type="match status" value="1"/>
</dbReference>
<dbReference type="OMA" id="VFEWFFR"/>
<accession>A0A0P1ALR8</accession>
<name>A0A0P1ALR8_PLAHL</name>
<dbReference type="EMBL" id="CCYD01000610">
    <property type="protein sequence ID" value="CEG42108.1"/>
    <property type="molecule type" value="Genomic_DNA"/>
</dbReference>
<dbReference type="GeneID" id="36407466"/>
<proteinExistence type="predicted"/>
<evidence type="ECO:0000313" key="1">
    <source>
        <dbReference type="EMBL" id="CEG42108.1"/>
    </source>
</evidence>
<protein>
    <submittedName>
        <fullName evidence="1">Tetratricopeptide-like helical</fullName>
    </submittedName>
</protein>
<dbReference type="Proteomes" id="UP000054928">
    <property type="component" value="Unassembled WGS sequence"/>
</dbReference>
<dbReference type="STRING" id="4781.A0A0P1ALR8"/>
<organism evidence="1 2">
    <name type="scientific">Plasmopara halstedii</name>
    <name type="common">Downy mildew of sunflower</name>
    <dbReference type="NCBI Taxonomy" id="4781"/>
    <lineage>
        <taxon>Eukaryota</taxon>
        <taxon>Sar</taxon>
        <taxon>Stramenopiles</taxon>
        <taxon>Oomycota</taxon>
        <taxon>Peronosporomycetes</taxon>
        <taxon>Peronosporales</taxon>
        <taxon>Peronosporaceae</taxon>
        <taxon>Plasmopara</taxon>
    </lineage>
</organism>
<evidence type="ECO:0000313" key="2">
    <source>
        <dbReference type="Proteomes" id="UP000054928"/>
    </source>
</evidence>
<dbReference type="InterPro" id="IPR011990">
    <property type="entry name" value="TPR-like_helical_dom_sf"/>
</dbReference>
<dbReference type="RefSeq" id="XP_024578477.1">
    <property type="nucleotide sequence ID" value="XM_024727952.1"/>
</dbReference>